<name>A0ABQ5R018_9ACTN</name>
<reference evidence="3" key="1">
    <citation type="submission" date="2022-12" db="EMBL/GenBank/DDBJ databases">
        <title>New Phytohabitans aurantiacus sp. RD004123 nov., an actinomycete isolated from soil.</title>
        <authorList>
            <person name="Triningsih D.W."/>
            <person name="Harunari E."/>
            <person name="Igarashi Y."/>
        </authorList>
    </citation>
    <scope>NUCLEOTIDE SEQUENCE</scope>
    <source>
        <strain evidence="3">RD004123</strain>
    </source>
</reference>
<comment type="caution">
    <text evidence="3">The sequence shown here is derived from an EMBL/GenBank/DDBJ whole genome shotgun (WGS) entry which is preliminary data.</text>
</comment>
<dbReference type="Gene3D" id="3.90.79.10">
    <property type="entry name" value="Nucleoside Triphosphate Pyrophosphohydrolase"/>
    <property type="match status" value="1"/>
</dbReference>
<dbReference type="SUPFAM" id="SSF55811">
    <property type="entry name" value="Nudix"/>
    <property type="match status" value="1"/>
</dbReference>
<protein>
    <recommendedName>
        <fullName evidence="2">Nudix hydrolase domain-containing protein</fullName>
    </recommendedName>
</protein>
<gene>
    <name evidence="3" type="ORF">Pa4123_51630</name>
</gene>
<dbReference type="PROSITE" id="PS51462">
    <property type="entry name" value="NUDIX"/>
    <property type="match status" value="1"/>
</dbReference>
<dbReference type="RefSeq" id="WP_281899843.1">
    <property type="nucleotide sequence ID" value="NZ_BSDI01000029.1"/>
</dbReference>
<dbReference type="InterPro" id="IPR015797">
    <property type="entry name" value="NUDIX_hydrolase-like_dom_sf"/>
</dbReference>
<keyword evidence="4" id="KW-1185">Reference proteome</keyword>
<evidence type="ECO:0000256" key="1">
    <source>
        <dbReference type="SAM" id="MobiDB-lite"/>
    </source>
</evidence>
<accession>A0ABQ5R018</accession>
<evidence type="ECO:0000313" key="3">
    <source>
        <dbReference type="EMBL" id="GLH99887.1"/>
    </source>
</evidence>
<organism evidence="3 4">
    <name type="scientific">Phytohabitans aurantiacus</name>
    <dbReference type="NCBI Taxonomy" id="3016789"/>
    <lineage>
        <taxon>Bacteria</taxon>
        <taxon>Bacillati</taxon>
        <taxon>Actinomycetota</taxon>
        <taxon>Actinomycetes</taxon>
        <taxon>Micromonosporales</taxon>
        <taxon>Micromonosporaceae</taxon>
    </lineage>
</organism>
<feature type="domain" description="Nudix hydrolase" evidence="2">
    <location>
        <begin position="36"/>
        <end position="172"/>
    </location>
</feature>
<dbReference type="InterPro" id="IPR000086">
    <property type="entry name" value="NUDIX_hydrolase_dom"/>
</dbReference>
<proteinExistence type="predicted"/>
<dbReference type="EMBL" id="BSDI01000029">
    <property type="protein sequence ID" value="GLH99887.1"/>
    <property type="molecule type" value="Genomic_DNA"/>
</dbReference>
<evidence type="ECO:0000259" key="2">
    <source>
        <dbReference type="PROSITE" id="PS51462"/>
    </source>
</evidence>
<dbReference type="Proteomes" id="UP001144280">
    <property type="component" value="Unassembled WGS sequence"/>
</dbReference>
<feature type="region of interest" description="Disordered" evidence="1">
    <location>
        <begin position="186"/>
        <end position="225"/>
    </location>
</feature>
<sequence length="225" mass="24519">MPAEVETLYTHGRVTLRAIREPEAGIGGYVFAEWYGGQPVIAVLPYRHSPTGLQLLLTDERVPCWPETTLSAVTGAPEQTDPIDDAVRELQEETGFHLDSSHLVTLGWCRDSKGSSTRYQMFAANVTGLEPGPRTGDGSRLEAEATCTWITLQQLPDVRHSIAHVLTIRLLAHLAAERHAVFAEPFSRPALPPDGVTPSRTGIWPGDPVPRRSAQAGPWSAGAER</sequence>
<evidence type="ECO:0000313" key="4">
    <source>
        <dbReference type="Proteomes" id="UP001144280"/>
    </source>
</evidence>